<evidence type="ECO:0000256" key="1">
    <source>
        <dbReference type="ARBA" id="ARBA00009437"/>
    </source>
</evidence>
<gene>
    <name evidence="6" type="ORF">SAMN05421743_10310</name>
</gene>
<dbReference type="GO" id="GO:0003677">
    <property type="term" value="F:DNA binding"/>
    <property type="evidence" value="ECO:0007669"/>
    <property type="project" value="UniProtKB-KW"/>
</dbReference>
<evidence type="ECO:0000313" key="6">
    <source>
        <dbReference type="EMBL" id="SEA14374.1"/>
    </source>
</evidence>
<dbReference type="InterPro" id="IPR036388">
    <property type="entry name" value="WH-like_DNA-bd_sf"/>
</dbReference>
<dbReference type="EMBL" id="FNQR01000003">
    <property type="protein sequence ID" value="SEA14374.1"/>
    <property type="molecule type" value="Genomic_DNA"/>
</dbReference>
<dbReference type="GO" id="GO:0003700">
    <property type="term" value="F:DNA-binding transcription factor activity"/>
    <property type="evidence" value="ECO:0007669"/>
    <property type="project" value="InterPro"/>
</dbReference>
<dbReference type="OrthoDB" id="9803735at2"/>
<sequence>MDIRHLEYFSEVAKQLSFTKAASTLHVSQPSLSKAIKQLEDELGVPLFYRAKQLTLTDAGKAVLVNAKNVLDAFHNLNSELNDVIDLKKGEVKIGIPPIIGAAFFSSIITRYKEEYPQVEILLNEVGSKMIKQGVEDGSLDIGLVCNLPAKKQELFEMIEVINDPLTLLVHKHHHLANKEQVDLAELEDEPFILYRQDFTLHDRIIEECSKRGFTPNVVCHSSQRDFMIEMVEAKLGVALLPGKIANEINGRSLVTVPLINSNASLELGMIWKNNKYLPFAVREFIEMAKQSLAKEEMHSIVTMDS</sequence>
<feature type="domain" description="HTH lysR-type" evidence="5">
    <location>
        <begin position="1"/>
        <end position="57"/>
    </location>
</feature>
<name>A0A1H3YTM9_9BACI</name>
<dbReference type="PANTHER" id="PTHR30419:SF8">
    <property type="entry name" value="NITROGEN ASSIMILATION TRANSCRIPTIONAL ACTIVATOR-RELATED"/>
    <property type="match status" value="1"/>
</dbReference>
<dbReference type="SUPFAM" id="SSF53850">
    <property type="entry name" value="Periplasmic binding protein-like II"/>
    <property type="match status" value="1"/>
</dbReference>
<dbReference type="RefSeq" id="WP_093042759.1">
    <property type="nucleotide sequence ID" value="NZ_FNQR01000003.1"/>
</dbReference>
<dbReference type="InterPro" id="IPR036390">
    <property type="entry name" value="WH_DNA-bd_sf"/>
</dbReference>
<protein>
    <submittedName>
        <fullName evidence="6">DNA-binding transcriptional regulator, LysR family</fullName>
    </submittedName>
</protein>
<keyword evidence="7" id="KW-1185">Reference proteome</keyword>
<evidence type="ECO:0000259" key="5">
    <source>
        <dbReference type="PROSITE" id="PS50931"/>
    </source>
</evidence>
<dbReference type="CDD" id="cd08438">
    <property type="entry name" value="PBP2_CidR"/>
    <property type="match status" value="1"/>
</dbReference>
<keyword evidence="4" id="KW-0804">Transcription</keyword>
<accession>A0A1H3YTM9</accession>
<dbReference type="SUPFAM" id="SSF46785">
    <property type="entry name" value="Winged helix' DNA-binding domain"/>
    <property type="match status" value="1"/>
</dbReference>
<dbReference type="STRING" id="571932.SAMN05421743_10310"/>
<dbReference type="Pfam" id="PF00126">
    <property type="entry name" value="HTH_1"/>
    <property type="match status" value="1"/>
</dbReference>
<keyword evidence="2" id="KW-0805">Transcription regulation</keyword>
<dbReference type="PRINTS" id="PR00039">
    <property type="entry name" value="HTHLYSR"/>
</dbReference>
<proteinExistence type="inferred from homology"/>
<dbReference type="AlphaFoldDB" id="A0A1H3YTM9"/>
<comment type="similarity">
    <text evidence="1">Belongs to the LysR transcriptional regulatory family.</text>
</comment>
<dbReference type="FunFam" id="1.10.10.10:FF:000001">
    <property type="entry name" value="LysR family transcriptional regulator"/>
    <property type="match status" value="1"/>
</dbReference>
<evidence type="ECO:0000256" key="3">
    <source>
        <dbReference type="ARBA" id="ARBA00023125"/>
    </source>
</evidence>
<dbReference type="PANTHER" id="PTHR30419">
    <property type="entry name" value="HTH-TYPE TRANSCRIPTIONAL REGULATOR YBHD"/>
    <property type="match status" value="1"/>
</dbReference>
<dbReference type="Gene3D" id="1.10.10.10">
    <property type="entry name" value="Winged helix-like DNA-binding domain superfamily/Winged helix DNA-binding domain"/>
    <property type="match status" value="1"/>
</dbReference>
<evidence type="ECO:0000313" key="7">
    <source>
        <dbReference type="Proteomes" id="UP000198584"/>
    </source>
</evidence>
<keyword evidence="3 6" id="KW-0238">DNA-binding</keyword>
<dbReference type="InterPro" id="IPR050950">
    <property type="entry name" value="HTH-type_LysR_regulators"/>
</dbReference>
<dbReference type="GO" id="GO:0005829">
    <property type="term" value="C:cytosol"/>
    <property type="evidence" value="ECO:0007669"/>
    <property type="project" value="TreeGrafter"/>
</dbReference>
<dbReference type="PROSITE" id="PS50931">
    <property type="entry name" value="HTH_LYSR"/>
    <property type="match status" value="1"/>
</dbReference>
<dbReference type="InterPro" id="IPR005119">
    <property type="entry name" value="LysR_subst-bd"/>
</dbReference>
<reference evidence="6 7" key="1">
    <citation type="submission" date="2016-10" db="EMBL/GenBank/DDBJ databases">
        <authorList>
            <person name="de Groot N.N."/>
        </authorList>
    </citation>
    <scope>NUCLEOTIDE SEQUENCE [LARGE SCALE GENOMIC DNA]</scope>
    <source>
        <strain evidence="6 7">CCM7597</strain>
    </source>
</reference>
<dbReference type="Gene3D" id="3.40.190.290">
    <property type="match status" value="1"/>
</dbReference>
<dbReference type="Pfam" id="PF03466">
    <property type="entry name" value="LysR_substrate"/>
    <property type="match status" value="1"/>
</dbReference>
<dbReference type="InterPro" id="IPR000847">
    <property type="entry name" value="LysR_HTH_N"/>
</dbReference>
<organism evidence="6 7">
    <name type="scientific">Thalassobacillus cyri</name>
    <dbReference type="NCBI Taxonomy" id="571932"/>
    <lineage>
        <taxon>Bacteria</taxon>
        <taxon>Bacillati</taxon>
        <taxon>Bacillota</taxon>
        <taxon>Bacilli</taxon>
        <taxon>Bacillales</taxon>
        <taxon>Bacillaceae</taxon>
        <taxon>Thalassobacillus</taxon>
    </lineage>
</organism>
<evidence type="ECO:0000256" key="2">
    <source>
        <dbReference type="ARBA" id="ARBA00023015"/>
    </source>
</evidence>
<dbReference type="Proteomes" id="UP000198584">
    <property type="component" value="Unassembled WGS sequence"/>
</dbReference>
<evidence type="ECO:0000256" key="4">
    <source>
        <dbReference type="ARBA" id="ARBA00023163"/>
    </source>
</evidence>